<dbReference type="EMBL" id="JBHUEY010000001">
    <property type="protein sequence ID" value="MFD1784258.1"/>
    <property type="molecule type" value="Genomic_DNA"/>
</dbReference>
<dbReference type="RefSeq" id="WP_377283790.1">
    <property type="nucleotide sequence ID" value="NZ_JBHRSI010000009.1"/>
</dbReference>
<keyword evidence="1" id="KW-1133">Transmembrane helix</keyword>
<feature type="transmembrane region" description="Helical" evidence="1">
    <location>
        <begin position="76"/>
        <end position="94"/>
    </location>
</feature>
<proteinExistence type="predicted"/>
<accession>A0ABW4N364</accession>
<name>A0ABW4N364_9CAUL</name>
<dbReference type="Proteomes" id="UP001597237">
    <property type="component" value="Unassembled WGS sequence"/>
</dbReference>
<organism evidence="2 3">
    <name type="scientific">Phenylobacterium terrae</name>
    <dbReference type="NCBI Taxonomy" id="2665495"/>
    <lineage>
        <taxon>Bacteria</taxon>
        <taxon>Pseudomonadati</taxon>
        <taxon>Pseudomonadota</taxon>
        <taxon>Alphaproteobacteria</taxon>
        <taxon>Caulobacterales</taxon>
        <taxon>Caulobacteraceae</taxon>
        <taxon>Phenylobacterium</taxon>
    </lineage>
</organism>
<evidence type="ECO:0000313" key="3">
    <source>
        <dbReference type="Proteomes" id="UP001597237"/>
    </source>
</evidence>
<keyword evidence="1" id="KW-0472">Membrane</keyword>
<feature type="transmembrane region" description="Helical" evidence="1">
    <location>
        <begin position="99"/>
        <end position="119"/>
    </location>
</feature>
<comment type="caution">
    <text evidence="2">The sequence shown here is derived from an EMBL/GenBank/DDBJ whole genome shotgun (WGS) entry which is preliminary data.</text>
</comment>
<feature type="transmembrane region" description="Helical" evidence="1">
    <location>
        <begin position="32"/>
        <end position="56"/>
    </location>
</feature>
<keyword evidence="1" id="KW-0812">Transmembrane</keyword>
<gene>
    <name evidence="2" type="ORF">ACFSC0_12695</name>
</gene>
<sequence length="140" mass="14712">MASDVQTVLRQVPEARPRNRGRRPNLKLVRRGLNLAIVLALGPSILMAVAGAGVWAGLMDWTEGFAAFAAWASPRLALATVGVGVLALMAAIVADFDRLWLRALMALSISATTIAGYVWSQAAPPPEAGAVERPGLAAEK</sequence>
<reference evidence="3" key="1">
    <citation type="journal article" date="2019" name="Int. J. Syst. Evol. Microbiol.">
        <title>The Global Catalogue of Microorganisms (GCM) 10K type strain sequencing project: providing services to taxonomists for standard genome sequencing and annotation.</title>
        <authorList>
            <consortium name="The Broad Institute Genomics Platform"/>
            <consortium name="The Broad Institute Genome Sequencing Center for Infectious Disease"/>
            <person name="Wu L."/>
            <person name="Ma J."/>
        </authorList>
    </citation>
    <scope>NUCLEOTIDE SEQUENCE [LARGE SCALE GENOMIC DNA]</scope>
    <source>
        <strain evidence="3">DFY28</strain>
    </source>
</reference>
<protein>
    <submittedName>
        <fullName evidence="2">Uncharacterized protein</fullName>
    </submittedName>
</protein>
<keyword evidence="3" id="KW-1185">Reference proteome</keyword>
<evidence type="ECO:0000256" key="1">
    <source>
        <dbReference type="SAM" id="Phobius"/>
    </source>
</evidence>
<evidence type="ECO:0000313" key="2">
    <source>
        <dbReference type="EMBL" id="MFD1784258.1"/>
    </source>
</evidence>